<dbReference type="InterPro" id="IPR032466">
    <property type="entry name" value="Metal_Hydrolase"/>
</dbReference>
<comment type="caution">
    <text evidence="7">The sequence shown here is derived from an EMBL/GenBank/DDBJ whole genome shotgun (WGS) entry which is preliminary data.</text>
</comment>
<dbReference type="InterPro" id="IPR011059">
    <property type="entry name" value="Metal-dep_hydrolase_composite"/>
</dbReference>
<dbReference type="Gene3D" id="2.30.40.10">
    <property type="entry name" value="Urease, subunit C, domain 1"/>
    <property type="match status" value="1"/>
</dbReference>
<evidence type="ECO:0000256" key="5">
    <source>
        <dbReference type="ARBA" id="ARBA00022801"/>
    </source>
</evidence>
<organism evidence="7 8">
    <name type="scientific">Fictibacillus barbaricus</name>
    <dbReference type="NCBI Taxonomy" id="182136"/>
    <lineage>
        <taxon>Bacteria</taxon>
        <taxon>Bacillati</taxon>
        <taxon>Bacillota</taxon>
        <taxon>Bacilli</taxon>
        <taxon>Bacillales</taxon>
        <taxon>Fictibacillaceae</taxon>
        <taxon>Fictibacillus</taxon>
    </lineage>
</organism>
<dbReference type="SUPFAM" id="SSF51556">
    <property type="entry name" value="Metallo-dependent hydrolases"/>
    <property type="match status" value="1"/>
</dbReference>
<protein>
    <submittedName>
        <fullName evidence="7">Dihydroorotase</fullName>
        <ecNumber evidence="7">3.5.2.3</ecNumber>
    </submittedName>
</protein>
<comment type="cofactor">
    <cofactor evidence="1">
        <name>Zn(2+)</name>
        <dbReference type="ChEBI" id="CHEBI:29105"/>
    </cofactor>
</comment>
<dbReference type="Pfam" id="PF01979">
    <property type="entry name" value="Amidohydro_1"/>
    <property type="match status" value="1"/>
</dbReference>
<dbReference type="RefSeq" id="WP_310260777.1">
    <property type="nucleotide sequence ID" value="NZ_JAVDWA010000006.1"/>
</dbReference>
<dbReference type="Proteomes" id="UP001258181">
    <property type="component" value="Unassembled WGS sequence"/>
</dbReference>
<evidence type="ECO:0000256" key="3">
    <source>
        <dbReference type="ARBA" id="ARBA00010286"/>
    </source>
</evidence>
<name>A0ABU1U480_9BACL</name>
<dbReference type="EMBL" id="JAVDWA010000006">
    <property type="protein sequence ID" value="MDR7074211.1"/>
    <property type="molecule type" value="Genomic_DNA"/>
</dbReference>
<dbReference type="PROSITE" id="PS00482">
    <property type="entry name" value="DIHYDROOROTASE_1"/>
    <property type="match status" value="1"/>
</dbReference>
<comment type="similarity">
    <text evidence="3">Belongs to the metallo-dependent hydrolases superfamily. DHOase family. Class I DHOase subfamily.</text>
</comment>
<dbReference type="NCBIfam" id="TIGR00857">
    <property type="entry name" value="pyrC_multi"/>
    <property type="match status" value="1"/>
</dbReference>
<evidence type="ECO:0000313" key="8">
    <source>
        <dbReference type="Proteomes" id="UP001258181"/>
    </source>
</evidence>
<keyword evidence="5 7" id="KW-0378">Hydrolase</keyword>
<evidence type="ECO:0000256" key="4">
    <source>
        <dbReference type="ARBA" id="ARBA00022723"/>
    </source>
</evidence>
<accession>A0ABU1U480</accession>
<reference evidence="7 8" key="1">
    <citation type="submission" date="2023-07" db="EMBL/GenBank/DDBJ databases">
        <title>Sorghum-associated microbial communities from plants grown in Nebraska, USA.</title>
        <authorList>
            <person name="Schachtman D."/>
        </authorList>
    </citation>
    <scope>NUCLEOTIDE SEQUENCE [LARGE SCALE GENOMIC DNA]</scope>
    <source>
        <strain evidence="7 8">BE211</strain>
    </source>
</reference>
<comment type="function">
    <text evidence="2">Catalyzes the reversible cyclization of carbamoyl aspartate to dihydroorotate.</text>
</comment>
<dbReference type="PANTHER" id="PTHR43668:SF2">
    <property type="entry name" value="ALLANTOINASE"/>
    <property type="match status" value="1"/>
</dbReference>
<proteinExistence type="inferred from homology"/>
<keyword evidence="8" id="KW-1185">Reference proteome</keyword>
<dbReference type="InterPro" id="IPR050138">
    <property type="entry name" value="DHOase/Allantoinase_Hydrolase"/>
</dbReference>
<dbReference type="PANTHER" id="PTHR43668">
    <property type="entry name" value="ALLANTOINASE"/>
    <property type="match status" value="1"/>
</dbReference>
<sequence>MIFDLIIYNGRLVFPDNVFMGGVAVNNGKIEKIFQHKDNLSGLKEIDAKGSYILPGLIDSHVHFRTPGLTHKETWKTGSQAAVAGGVTTVLDMPNTNPYTTSMDHINDKENCIIGQSFVDFGFHFGVEPKNVFRLHEVDINSVASVKVFLTGHHTAKNVISDQDELDEIFKIAANKNILLTLHAEDEATLNLFRSLQHPPTNLIDYEKHLPRTAGIIAIGRVLEFVRKYGTQVHVLHVSSAEEAELLELAALAGYPVTYETTPHQLWFDAHESVHLGSKGKLSPAIRNKEDQFRLWSSLIEGLMTSVGSDHAPHTAEEKNQAFEKCPPGLPGVQEMLPVLVTGLLKNFPSLTQDEVMCKIVTVLASGPADLFRIDNKKGRLEIGLDADIVLVDLNNQWEVRVEDLYGLCQWSAYEGEVLKGKPHMTIRGGQIVYDNGEFGNPDGKMVNFTKKSYLSFRDLTCSPFHRILPKGSISI</sequence>
<dbReference type="PROSITE" id="PS00483">
    <property type="entry name" value="DIHYDROOROTASE_2"/>
    <property type="match status" value="1"/>
</dbReference>
<dbReference type="InterPro" id="IPR006680">
    <property type="entry name" value="Amidohydro-rel"/>
</dbReference>
<dbReference type="SUPFAM" id="SSF51338">
    <property type="entry name" value="Composite domain of metallo-dependent hydrolases"/>
    <property type="match status" value="1"/>
</dbReference>
<evidence type="ECO:0000313" key="7">
    <source>
        <dbReference type="EMBL" id="MDR7074211.1"/>
    </source>
</evidence>
<dbReference type="GO" id="GO:0004151">
    <property type="term" value="F:dihydroorotase activity"/>
    <property type="evidence" value="ECO:0007669"/>
    <property type="project" value="UniProtKB-EC"/>
</dbReference>
<dbReference type="Gene3D" id="3.20.20.140">
    <property type="entry name" value="Metal-dependent hydrolases"/>
    <property type="match status" value="1"/>
</dbReference>
<dbReference type="InterPro" id="IPR002195">
    <property type="entry name" value="Dihydroorotase_CS"/>
</dbReference>
<evidence type="ECO:0000259" key="6">
    <source>
        <dbReference type="Pfam" id="PF01979"/>
    </source>
</evidence>
<evidence type="ECO:0000256" key="2">
    <source>
        <dbReference type="ARBA" id="ARBA00002368"/>
    </source>
</evidence>
<feature type="domain" description="Amidohydrolase-related" evidence="6">
    <location>
        <begin position="52"/>
        <end position="433"/>
    </location>
</feature>
<evidence type="ECO:0000256" key="1">
    <source>
        <dbReference type="ARBA" id="ARBA00001947"/>
    </source>
</evidence>
<keyword evidence="4" id="KW-0479">Metal-binding</keyword>
<gene>
    <name evidence="7" type="ORF">J2X07_003206</name>
</gene>
<dbReference type="EC" id="3.5.2.3" evidence="7"/>